<dbReference type="AlphaFoldDB" id="D4G7V0"/>
<dbReference type="NCBIfam" id="TIGR00034">
    <property type="entry name" value="aroFGH"/>
    <property type="match status" value="1"/>
</dbReference>
<evidence type="ECO:0000313" key="10">
    <source>
        <dbReference type="EMBL" id="ADD79892.1"/>
    </source>
</evidence>
<dbReference type="FunFam" id="3.20.20.70:FF:000005">
    <property type="entry name" value="Phospho-2-dehydro-3-deoxyheptonate aldolase"/>
    <property type="match status" value="1"/>
</dbReference>
<dbReference type="RefSeq" id="WP_013087870.1">
    <property type="nucleotide sequence ID" value="NC_014109.1"/>
</dbReference>
<evidence type="ECO:0000256" key="6">
    <source>
        <dbReference type="ARBA" id="ARBA00023141"/>
    </source>
</evidence>
<evidence type="ECO:0000256" key="8">
    <source>
        <dbReference type="PIRNR" id="PIRNR001361"/>
    </source>
</evidence>
<comment type="function">
    <text evidence="1 8">Stereospecific condensation of phosphoenolpyruvate (PEP) and D-erythrose-4-phosphate (E4P) giving rise to 3-deoxy-D-arabino-heptulosonate-7-phosphate (DAHP).</text>
</comment>
<dbReference type="eggNOG" id="COG0722">
    <property type="taxonomic scope" value="Bacteria"/>
</dbReference>
<protein>
    <recommendedName>
        <fullName evidence="8">Phospho-2-dehydro-3-deoxyheptonate aldolase</fullName>
        <ecNumber evidence="8">2.5.1.54</ecNumber>
    </recommendedName>
</protein>
<dbReference type="STRING" id="515618.RIEPE_0142"/>
<organism evidence="10 11">
    <name type="scientific">Riesia pediculicola (strain USDA)</name>
    <dbReference type="NCBI Taxonomy" id="515618"/>
    <lineage>
        <taxon>Bacteria</taxon>
        <taxon>Pseudomonadati</taxon>
        <taxon>Pseudomonadota</taxon>
        <taxon>Gammaproteobacteria</taxon>
        <taxon>Enterobacterales</taxon>
        <taxon>Enterobacteriaceae</taxon>
        <taxon>Candidatus Riesia</taxon>
    </lineage>
</organism>
<comment type="similarity">
    <text evidence="3 8">Belongs to the class-I DAHP synthase family.</text>
</comment>
<dbReference type="Pfam" id="PF00793">
    <property type="entry name" value="DAHP_synth_1"/>
    <property type="match status" value="1"/>
</dbReference>
<dbReference type="EC" id="2.5.1.54" evidence="8"/>
<dbReference type="GO" id="GO:0042802">
    <property type="term" value="F:identical protein binding"/>
    <property type="evidence" value="ECO:0007669"/>
    <property type="project" value="UniProtKB-ARBA"/>
</dbReference>
<dbReference type="GO" id="GO:0009073">
    <property type="term" value="P:aromatic amino acid family biosynthetic process"/>
    <property type="evidence" value="ECO:0007669"/>
    <property type="project" value="UniProtKB-KW"/>
</dbReference>
<evidence type="ECO:0000256" key="7">
    <source>
        <dbReference type="ARBA" id="ARBA00047508"/>
    </source>
</evidence>
<comment type="pathway">
    <text evidence="2 8">Metabolic intermediate biosynthesis; chorismate biosynthesis; chorismate from D-erythrose 4-phosphate and phosphoenolpyruvate: step 1/7.</text>
</comment>
<dbReference type="PANTHER" id="PTHR21225:SF6">
    <property type="entry name" value="PHOSPHO-2-DEHYDRO-3-DEOXYHEPTONATE ALDOLASE, TRP-SENSITIVE"/>
    <property type="match status" value="1"/>
</dbReference>
<dbReference type="GO" id="GO:0005737">
    <property type="term" value="C:cytoplasm"/>
    <property type="evidence" value="ECO:0007669"/>
    <property type="project" value="TreeGrafter"/>
</dbReference>
<evidence type="ECO:0000256" key="3">
    <source>
        <dbReference type="ARBA" id="ARBA00007985"/>
    </source>
</evidence>
<dbReference type="NCBIfam" id="NF009396">
    <property type="entry name" value="PRK12756.1"/>
    <property type="match status" value="1"/>
</dbReference>
<dbReference type="HOGENOM" id="CLU_030903_0_1_6"/>
<proteinExistence type="inferred from homology"/>
<dbReference type="Gene3D" id="3.20.20.70">
    <property type="entry name" value="Aldolase class I"/>
    <property type="match status" value="1"/>
</dbReference>
<name>D4G7V0_RIEPU</name>
<sequence>MYRNKKLRIEFLENLITPFQLFNEFPISSDIAKHVKKSRKKIMSILSGKDERLLVIIGPCSIHDYYSVFEYAKMLSKLRSRYRNHLQIVMRAYFEKPRTVSGWKGLVLDPEINNSYLVNKGLRIARELLININQLGLPVATEFLDTTIFQYLSDLISWGSIGARTVESPIHRQMASALPFPIGFKNGTNGDINVAINAILSSRMKHVILNQDQYGKIKIYRTSGNKYGHIVMRGGKKPNYKKKFIEMTSYKLRKLKLPEKLLIDLSHGNCQKKFYQQMDVAKYVIDQLCSKKSQIFGVMAESFLIEGSQKIKNKKFLRYGQSITDPCLGWKDTEILLELLIEASKIRAEKYQKVKRTIC</sequence>
<dbReference type="NCBIfam" id="NF009395">
    <property type="entry name" value="PRK12755.1"/>
    <property type="match status" value="1"/>
</dbReference>
<dbReference type="EMBL" id="CP001085">
    <property type="protein sequence ID" value="ADD79892.1"/>
    <property type="molecule type" value="Genomic_DNA"/>
</dbReference>
<dbReference type="InterPro" id="IPR006218">
    <property type="entry name" value="DAHP1/KDSA"/>
</dbReference>
<keyword evidence="11" id="KW-1185">Reference proteome</keyword>
<evidence type="ECO:0000259" key="9">
    <source>
        <dbReference type="Pfam" id="PF00793"/>
    </source>
</evidence>
<feature type="domain" description="DAHP synthetase I/KDSA" evidence="9">
    <location>
        <begin position="41"/>
        <end position="337"/>
    </location>
</feature>
<dbReference type="InterPro" id="IPR006219">
    <property type="entry name" value="DAHP_synth_1"/>
</dbReference>
<keyword evidence="6 8" id="KW-0057">Aromatic amino acid biosynthesis</keyword>
<keyword evidence="4 8" id="KW-0028">Amino-acid biosynthesis</keyword>
<dbReference type="UniPathway" id="UPA00053">
    <property type="reaction ID" value="UER00084"/>
</dbReference>
<dbReference type="PANTHER" id="PTHR21225">
    <property type="entry name" value="PHOSPHO-2-DEHYDRO-3-DEOXYHEPTONATE ALDOLASE DAHP SYNTHETASE"/>
    <property type="match status" value="1"/>
</dbReference>
<dbReference type="OrthoDB" id="9807331at2"/>
<evidence type="ECO:0000313" key="11">
    <source>
        <dbReference type="Proteomes" id="UP000001700"/>
    </source>
</evidence>
<dbReference type="KEGG" id="rip:RIEPE_0142"/>
<evidence type="ECO:0000256" key="2">
    <source>
        <dbReference type="ARBA" id="ARBA00004688"/>
    </source>
</evidence>
<evidence type="ECO:0000256" key="5">
    <source>
        <dbReference type="ARBA" id="ARBA00022679"/>
    </source>
</evidence>
<dbReference type="Proteomes" id="UP000001700">
    <property type="component" value="Chromosome"/>
</dbReference>
<dbReference type="GO" id="GO:0003849">
    <property type="term" value="F:3-deoxy-7-phosphoheptulonate synthase activity"/>
    <property type="evidence" value="ECO:0007669"/>
    <property type="project" value="UniProtKB-EC"/>
</dbReference>
<gene>
    <name evidence="10" type="ordered locus">RIEPE_0142</name>
</gene>
<dbReference type="PIRSF" id="PIRSF001361">
    <property type="entry name" value="DAHP_synthase"/>
    <property type="match status" value="1"/>
</dbReference>
<comment type="catalytic activity">
    <reaction evidence="7 8">
        <text>D-erythrose 4-phosphate + phosphoenolpyruvate + H2O = 7-phospho-2-dehydro-3-deoxy-D-arabino-heptonate + phosphate</text>
        <dbReference type="Rhea" id="RHEA:14717"/>
        <dbReference type="ChEBI" id="CHEBI:15377"/>
        <dbReference type="ChEBI" id="CHEBI:16897"/>
        <dbReference type="ChEBI" id="CHEBI:43474"/>
        <dbReference type="ChEBI" id="CHEBI:58394"/>
        <dbReference type="ChEBI" id="CHEBI:58702"/>
        <dbReference type="EC" id="2.5.1.54"/>
    </reaction>
</comment>
<evidence type="ECO:0000256" key="1">
    <source>
        <dbReference type="ARBA" id="ARBA00003726"/>
    </source>
</evidence>
<dbReference type="InterPro" id="IPR013785">
    <property type="entry name" value="Aldolase_TIM"/>
</dbReference>
<dbReference type="GO" id="GO:0009423">
    <property type="term" value="P:chorismate biosynthetic process"/>
    <property type="evidence" value="ECO:0007669"/>
    <property type="project" value="UniProtKB-UniPathway"/>
</dbReference>
<dbReference type="GO" id="GO:0008652">
    <property type="term" value="P:amino acid biosynthetic process"/>
    <property type="evidence" value="ECO:0007669"/>
    <property type="project" value="UniProtKB-KW"/>
</dbReference>
<accession>D4G7V0</accession>
<dbReference type="SUPFAM" id="SSF51569">
    <property type="entry name" value="Aldolase"/>
    <property type="match status" value="1"/>
</dbReference>
<evidence type="ECO:0000256" key="4">
    <source>
        <dbReference type="ARBA" id="ARBA00022605"/>
    </source>
</evidence>
<reference evidence="10" key="1">
    <citation type="submission" date="2008-05" db="EMBL/GenBank/DDBJ databases">
        <title>Genome sequence of Riesia pediculicola USDA.</title>
        <authorList>
            <person name="Kirkness E.F."/>
        </authorList>
    </citation>
    <scope>NUCLEOTIDE SEQUENCE [LARGE SCALE GENOMIC DNA]</scope>
    <source>
        <strain evidence="10">USDA</strain>
    </source>
</reference>
<keyword evidence="5 8" id="KW-0808">Transferase</keyword>